<dbReference type="AlphaFoldDB" id="A0A0S6UDX4"/>
<accession>A0A0S6UDX4</accession>
<dbReference type="InterPro" id="IPR028082">
    <property type="entry name" value="Peripla_BP_I"/>
</dbReference>
<keyword evidence="5" id="KW-0472">Membrane</keyword>
<comment type="similarity">
    <text evidence="1">Belongs to the leucine-binding protein family.</text>
</comment>
<dbReference type="Proteomes" id="UP000063718">
    <property type="component" value="Unassembled WGS sequence"/>
</dbReference>
<dbReference type="InterPro" id="IPR028081">
    <property type="entry name" value="Leu-bd"/>
</dbReference>
<keyword evidence="2" id="KW-0813">Transport</keyword>
<protein>
    <submittedName>
        <fullName evidence="7">ABC-type branched-chain amino acid transport systems, periplasmic component</fullName>
    </submittedName>
</protein>
<dbReference type="GO" id="GO:0006865">
    <property type="term" value="P:amino acid transport"/>
    <property type="evidence" value="ECO:0007669"/>
    <property type="project" value="UniProtKB-KW"/>
</dbReference>
<evidence type="ECO:0000256" key="2">
    <source>
        <dbReference type="ARBA" id="ARBA00022448"/>
    </source>
</evidence>
<dbReference type="Pfam" id="PF13458">
    <property type="entry name" value="Peripla_BP_6"/>
    <property type="match status" value="1"/>
</dbReference>
<evidence type="ECO:0000256" key="4">
    <source>
        <dbReference type="ARBA" id="ARBA00022970"/>
    </source>
</evidence>
<evidence type="ECO:0000256" key="1">
    <source>
        <dbReference type="ARBA" id="ARBA00010062"/>
    </source>
</evidence>
<evidence type="ECO:0000313" key="7">
    <source>
        <dbReference type="EMBL" id="GAF25737.1"/>
    </source>
</evidence>
<dbReference type="EMBL" id="DF238840">
    <property type="protein sequence ID" value="GAF25737.1"/>
    <property type="molecule type" value="Genomic_DNA"/>
</dbReference>
<keyword evidence="5" id="KW-0812">Transmembrane</keyword>
<dbReference type="InterPro" id="IPR051010">
    <property type="entry name" value="BCAA_transport"/>
</dbReference>
<dbReference type="PANTHER" id="PTHR30483">
    <property type="entry name" value="LEUCINE-SPECIFIC-BINDING PROTEIN"/>
    <property type="match status" value="1"/>
</dbReference>
<dbReference type="CDD" id="cd06347">
    <property type="entry name" value="PBP1_ABC_LivK_ligand_binding-like"/>
    <property type="match status" value="1"/>
</dbReference>
<dbReference type="SUPFAM" id="SSF53822">
    <property type="entry name" value="Periplasmic binding protein-like I"/>
    <property type="match status" value="1"/>
</dbReference>
<evidence type="ECO:0000256" key="3">
    <source>
        <dbReference type="ARBA" id="ARBA00022729"/>
    </source>
</evidence>
<dbReference type="Gene3D" id="3.40.50.2300">
    <property type="match status" value="2"/>
</dbReference>
<reference evidence="7" key="1">
    <citation type="journal article" date="2014" name="Gene">
        <title>Genome-guided analysis of transformation efficiency and carbon dioxide assimilation by Moorella thermoacetica Y72.</title>
        <authorList>
            <person name="Tsukahara K."/>
            <person name="Kita A."/>
            <person name="Nakashimada Y."/>
            <person name="Hoshino T."/>
            <person name="Murakami K."/>
        </authorList>
    </citation>
    <scope>NUCLEOTIDE SEQUENCE [LARGE SCALE GENOMIC DNA]</scope>
    <source>
        <strain evidence="7">Y72</strain>
    </source>
</reference>
<feature type="transmembrane region" description="Helical" evidence="5">
    <location>
        <begin position="20"/>
        <end position="38"/>
    </location>
</feature>
<dbReference type="PRINTS" id="PR00337">
    <property type="entry name" value="LEUILEVALBP"/>
</dbReference>
<sequence length="412" mass="43488">MPEEAKNGGGSGEVGRLKKVALMALALILAVALIAGCGQQKSGAEKQGATGGNTINIGVNYELSGDVATYGTNSKDAILLAFEEINQKGGVLGGKKINAIVLDNGGKKEEAMSAAAKLITENKVVALLGPATSGATMAASTMATKYKVPIISPSATSPDVTVDPQSKKVRDYVFRVCFIDPTQAIVGAEFATKDLGAKKAAIIYSNSDEYSKGLYKVFKEEFAKDGGQVVAEESFNSGDQDFRPALTRVKDAGADLIYVPAYYGDVGKIVNQARELGIKVPMLGADGWDSPKLAEYAGGAANLNNTYFTNHYAASDPNPRLQAFIKAFKAKYNKEPDAFAALAYDTAYLLADAINRAGSADPEAIRNALASTKDFEGITSKITIDQNHNPVKDVAIIAMVDGKQTLKKKITH</sequence>
<proteinExistence type="inferred from homology"/>
<name>A0A0S6UDX4_NEOTH</name>
<keyword evidence="3" id="KW-0732">Signal</keyword>
<keyword evidence="4" id="KW-0029">Amino-acid transport</keyword>
<feature type="domain" description="Leucine-binding protein" evidence="6">
    <location>
        <begin position="54"/>
        <end position="401"/>
    </location>
</feature>
<dbReference type="InterPro" id="IPR000709">
    <property type="entry name" value="Leu_Ile_Val-bd"/>
</dbReference>
<organism evidence="7">
    <name type="scientific">Moorella thermoacetica Y72</name>
    <dbReference type="NCBI Taxonomy" id="1325331"/>
    <lineage>
        <taxon>Bacteria</taxon>
        <taxon>Bacillati</taxon>
        <taxon>Bacillota</taxon>
        <taxon>Clostridia</taxon>
        <taxon>Neomoorellales</taxon>
        <taxon>Neomoorellaceae</taxon>
        <taxon>Neomoorella</taxon>
    </lineage>
</organism>
<dbReference type="PANTHER" id="PTHR30483:SF6">
    <property type="entry name" value="PERIPLASMIC BINDING PROTEIN OF ABC TRANSPORTER FOR NATURAL AMINO ACIDS"/>
    <property type="match status" value="1"/>
</dbReference>
<evidence type="ECO:0000259" key="6">
    <source>
        <dbReference type="Pfam" id="PF13458"/>
    </source>
</evidence>
<keyword evidence="5" id="KW-1133">Transmembrane helix</keyword>
<gene>
    <name evidence="7" type="ORF">MTY_1074</name>
</gene>
<evidence type="ECO:0000256" key="5">
    <source>
        <dbReference type="SAM" id="Phobius"/>
    </source>
</evidence>